<dbReference type="GO" id="GO:0003677">
    <property type="term" value="F:DNA binding"/>
    <property type="evidence" value="ECO:0007669"/>
    <property type="project" value="TreeGrafter"/>
</dbReference>
<evidence type="ECO:0000256" key="4">
    <source>
        <dbReference type="SAM" id="MobiDB-lite"/>
    </source>
</evidence>
<comment type="subcellular location">
    <subcellularLocation>
        <location evidence="1">Nucleus</location>
    </subcellularLocation>
</comment>
<evidence type="ECO:0000313" key="7">
    <source>
        <dbReference type="EMBL" id="KAF2862286.1"/>
    </source>
</evidence>
<feature type="compositionally biased region" description="Basic residues" evidence="4">
    <location>
        <begin position="129"/>
        <end position="147"/>
    </location>
</feature>
<evidence type="ECO:0000313" key="8">
    <source>
        <dbReference type="Proteomes" id="UP000799421"/>
    </source>
</evidence>
<feature type="compositionally biased region" description="Basic and acidic residues" evidence="4">
    <location>
        <begin position="44"/>
        <end position="63"/>
    </location>
</feature>
<feature type="compositionally biased region" description="Basic and acidic residues" evidence="4">
    <location>
        <begin position="293"/>
        <end position="311"/>
    </location>
</feature>
<dbReference type="PANTHER" id="PTHR14369">
    <property type="entry name" value="SURFEIT LOCUS PROTEIN 6"/>
    <property type="match status" value="1"/>
</dbReference>
<dbReference type="PANTHER" id="PTHR14369:SF0">
    <property type="entry name" value="SURFEIT LOCUS PROTEIN 6"/>
    <property type="match status" value="1"/>
</dbReference>
<dbReference type="Pfam" id="PF04935">
    <property type="entry name" value="SURF6"/>
    <property type="match status" value="1"/>
</dbReference>
<feature type="compositionally biased region" description="Basic and acidic residues" evidence="4">
    <location>
        <begin position="379"/>
        <end position="393"/>
    </location>
</feature>
<keyword evidence="3" id="KW-0539">Nucleus</keyword>
<dbReference type="OrthoDB" id="444809at2759"/>
<feature type="compositionally biased region" description="Low complexity" evidence="4">
    <location>
        <begin position="194"/>
        <end position="214"/>
    </location>
</feature>
<reference evidence="7" key="1">
    <citation type="journal article" date="2020" name="Stud. Mycol.">
        <title>101 Dothideomycetes genomes: a test case for predicting lifestyles and emergence of pathogens.</title>
        <authorList>
            <person name="Haridas S."/>
            <person name="Albert R."/>
            <person name="Binder M."/>
            <person name="Bloem J."/>
            <person name="Labutti K."/>
            <person name="Salamov A."/>
            <person name="Andreopoulos B."/>
            <person name="Baker S."/>
            <person name="Barry K."/>
            <person name="Bills G."/>
            <person name="Bluhm B."/>
            <person name="Cannon C."/>
            <person name="Castanera R."/>
            <person name="Culley D."/>
            <person name="Daum C."/>
            <person name="Ezra D."/>
            <person name="Gonzalez J."/>
            <person name="Henrissat B."/>
            <person name="Kuo A."/>
            <person name="Liang C."/>
            <person name="Lipzen A."/>
            <person name="Lutzoni F."/>
            <person name="Magnuson J."/>
            <person name="Mondo S."/>
            <person name="Nolan M."/>
            <person name="Ohm R."/>
            <person name="Pangilinan J."/>
            <person name="Park H.-J."/>
            <person name="Ramirez L."/>
            <person name="Alfaro M."/>
            <person name="Sun H."/>
            <person name="Tritt A."/>
            <person name="Yoshinaga Y."/>
            <person name="Zwiers L.-H."/>
            <person name="Turgeon B."/>
            <person name="Goodwin S."/>
            <person name="Spatafora J."/>
            <person name="Crous P."/>
            <person name="Grigoriev I."/>
        </authorList>
    </citation>
    <scope>NUCLEOTIDE SEQUENCE</scope>
    <source>
        <strain evidence="7">CBS 480.64</strain>
    </source>
</reference>
<dbReference type="InterPro" id="IPR007019">
    <property type="entry name" value="SURF6"/>
</dbReference>
<evidence type="ECO:0000256" key="1">
    <source>
        <dbReference type="ARBA" id="ARBA00004123"/>
    </source>
</evidence>
<gene>
    <name evidence="7" type="ORF">K470DRAFT_229114</name>
</gene>
<evidence type="ECO:0000256" key="3">
    <source>
        <dbReference type="ARBA" id="ARBA00023242"/>
    </source>
</evidence>
<dbReference type="GO" id="GO:0005730">
    <property type="term" value="C:nucleolus"/>
    <property type="evidence" value="ECO:0007669"/>
    <property type="project" value="TreeGrafter"/>
</dbReference>
<name>A0A6A7C3X5_9PEZI</name>
<dbReference type="InterPro" id="IPR029190">
    <property type="entry name" value="Rrp14/SURF6_C"/>
</dbReference>
<dbReference type="GO" id="GO:0042274">
    <property type="term" value="P:ribosomal small subunit biogenesis"/>
    <property type="evidence" value="ECO:0007669"/>
    <property type="project" value="TreeGrafter"/>
</dbReference>
<feature type="region of interest" description="Disordered" evidence="4">
    <location>
        <begin position="351"/>
        <end position="477"/>
    </location>
</feature>
<organism evidence="7 8">
    <name type="scientific">Piedraia hortae CBS 480.64</name>
    <dbReference type="NCBI Taxonomy" id="1314780"/>
    <lineage>
        <taxon>Eukaryota</taxon>
        <taxon>Fungi</taxon>
        <taxon>Dikarya</taxon>
        <taxon>Ascomycota</taxon>
        <taxon>Pezizomycotina</taxon>
        <taxon>Dothideomycetes</taxon>
        <taxon>Dothideomycetidae</taxon>
        <taxon>Capnodiales</taxon>
        <taxon>Piedraiaceae</taxon>
        <taxon>Piedraia</taxon>
    </lineage>
</organism>
<feature type="compositionally biased region" description="Basic and acidic residues" evidence="4">
    <location>
        <begin position="245"/>
        <end position="283"/>
    </location>
</feature>
<dbReference type="AlphaFoldDB" id="A0A6A7C3X5"/>
<accession>A0A6A7C3X5</accession>
<keyword evidence="8" id="KW-1185">Reference proteome</keyword>
<protein>
    <submittedName>
        <fullName evidence="7">SURF6-domain-containing protein</fullName>
    </submittedName>
</protein>
<feature type="region of interest" description="Disordered" evidence="4">
    <location>
        <begin position="39"/>
        <end position="323"/>
    </location>
</feature>
<feature type="compositionally biased region" description="Basic residues" evidence="4">
    <location>
        <begin position="458"/>
        <end position="467"/>
    </location>
</feature>
<dbReference type="EMBL" id="MU005967">
    <property type="protein sequence ID" value="KAF2862286.1"/>
    <property type="molecule type" value="Genomic_DNA"/>
</dbReference>
<feature type="compositionally biased region" description="Basic and acidic residues" evidence="4">
    <location>
        <begin position="403"/>
        <end position="412"/>
    </location>
</feature>
<dbReference type="Pfam" id="PF15459">
    <property type="entry name" value="RRP14"/>
    <property type="match status" value="1"/>
</dbReference>
<feature type="compositionally biased region" description="Acidic residues" evidence="4">
    <location>
        <begin position="158"/>
        <end position="170"/>
    </location>
</feature>
<dbReference type="GO" id="GO:0042273">
    <property type="term" value="P:ribosomal large subunit biogenesis"/>
    <property type="evidence" value="ECO:0007669"/>
    <property type="project" value="TreeGrafter"/>
</dbReference>
<feature type="compositionally biased region" description="Basic and acidic residues" evidence="4">
    <location>
        <begin position="148"/>
        <end position="157"/>
    </location>
</feature>
<dbReference type="GO" id="GO:0003723">
    <property type="term" value="F:RNA binding"/>
    <property type="evidence" value="ECO:0007669"/>
    <property type="project" value="TreeGrafter"/>
</dbReference>
<sequence length="477" mass="53571">MSARSHSPDDTSGIEARISDHARSFEALMALTPARDYYGSQIADGKDPSEQWNRRKQSKEEKKAAKKAKLDPVNQKSALDVMKERERKRKRELGMDDESIAAQPESKSAKVALDADATANRCKTVAEKRKQKRIEKKEKGAKKREKQAKREAQKVSAEDEPESPEVETGPELEGINVSGLVVGEDSTAPPSPSLSPAFDVATNASSASSNTTVAPADAEPQVVKPTVQHEGVLSPKLQLPDMDPDELKERLRIKIEELRAKRKADGPDGKPARSRQELLEQRRKKEQQRKAAKKEQIHLAKEKEQQLKEQQLRNSPSSIDVFKSKPKANNFAFSRLAFADGTMADANLTTLQEQKKKKGPQDPRTALEAAQKKTQRLAGYDEAKRADIAEKDSWLNAKKRAHGERVRDDTSLLKKALKRKEKQKMKSERQWQEREQAVIKSKEAKQKKREANLQQRKDGKKKGKKGGRPGFEGRFKA</sequence>
<feature type="compositionally biased region" description="Basic and acidic residues" evidence="4">
    <location>
        <begin position="424"/>
        <end position="457"/>
    </location>
</feature>
<evidence type="ECO:0000259" key="5">
    <source>
        <dbReference type="Pfam" id="PF04935"/>
    </source>
</evidence>
<proteinExistence type="inferred from homology"/>
<feature type="domain" description="Ribosomal RNA-processing protein 14/surfeit locus protein 6 C-terminal" evidence="5">
    <location>
        <begin position="276"/>
        <end position="466"/>
    </location>
</feature>
<evidence type="ECO:0000256" key="2">
    <source>
        <dbReference type="ARBA" id="ARBA00005904"/>
    </source>
</evidence>
<dbReference type="InterPro" id="IPR029188">
    <property type="entry name" value="Rrp14_N"/>
</dbReference>
<feature type="domain" description="Ribosomal RNA-processing protein 14 N-terminal" evidence="6">
    <location>
        <begin position="17"/>
        <end position="72"/>
    </location>
</feature>
<comment type="similarity">
    <text evidence="2">Belongs to the SURF6 family.</text>
</comment>
<evidence type="ECO:0000259" key="6">
    <source>
        <dbReference type="Pfam" id="PF15459"/>
    </source>
</evidence>
<dbReference type="Proteomes" id="UP000799421">
    <property type="component" value="Unassembled WGS sequence"/>
</dbReference>